<organism evidence="3 4">
    <name type="scientific">Solirubrobacter ginsenosidimutans</name>
    <dbReference type="NCBI Taxonomy" id="490573"/>
    <lineage>
        <taxon>Bacteria</taxon>
        <taxon>Bacillati</taxon>
        <taxon>Actinomycetota</taxon>
        <taxon>Thermoleophilia</taxon>
        <taxon>Solirubrobacterales</taxon>
        <taxon>Solirubrobacteraceae</taxon>
        <taxon>Solirubrobacter</taxon>
    </lineage>
</organism>
<feature type="transmembrane region" description="Helical" evidence="2">
    <location>
        <begin position="40"/>
        <end position="62"/>
    </location>
</feature>
<feature type="region of interest" description="Disordered" evidence="1">
    <location>
        <begin position="127"/>
        <end position="168"/>
    </location>
</feature>
<gene>
    <name evidence="3" type="ORF">OM076_36525</name>
</gene>
<dbReference type="EMBL" id="JAPDOD010000053">
    <property type="protein sequence ID" value="MDA0165830.1"/>
    <property type="molecule type" value="Genomic_DNA"/>
</dbReference>
<keyword evidence="2" id="KW-0812">Transmembrane</keyword>
<feature type="transmembrane region" description="Helical" evidence="2">
    <location>
        <begin position="12"/>
        <end position="33"/>
    </location>
</feature>
<sequence length="168" mass="17093">MDPTSPPKDGPYAMWVILAGLTAMTAVTLGALIRYPNPTAIVTALGPVTGIIGTLIGAYFGMRGSSLAQQNANAAEVARITASNPVPAPVPAPVPDAPALTAVTQYDPTANGSGNGNGTLTTSIIDQLRKQDGAHDGDDDPGIDPADMPEDVPPEDEGDDREAHGVTP</sequence>
<accession>A0A9X3N2H9</accession>
<feature type="compositionally biased region" description="Basic and acidic residues" evidence="1">
    <location>
        <begin position="127"/>
        <end position="136"/>
    </location>
</feature>
<evidence type="ECO:0000313" key="3">
    <source>
        <dbReference type="EMBL" id="MDA0165830.1"/>
    </source>
</evidence>
<dbReference type="AlphaFoldDB" id="A0A9X3N2H9"/>
<keyword evidence="4" id="KW-1185">Reference proteome</keyword>
<evidence type="ECO:0000256" key="2">
    <source>
        <dbReference type="SAM" id="Phobius"/>
    </source>
</evidence>
<reference evidence="3" key="1">
    <citation type="submission" date="2022-10" db="EMBL/GenBank/DDBJ databases">
        <title>The WGS of Solirubrobacter ginsenosidimutans DSM 21036.</title>
        <authorList>
            <person name="Jiang Z."/>
        </authorList>
    </citation>
    <scope>NUCLEOTIDE SEQUENCE</scope>
    <source>
        <strain evidence="3">DSM 21036</strain>
    </source>
</reference>
<evidence type="ECO:0000256" key="1">
    <source>
        <dbReference type="SAM" id="MobiDB-lite"/>
    </source>
</evidence>
<keyword evidence="2" id="KW-1133">Transmembrane helix</keyword>
<dbReference type="Proteomes" id="UP001149140">
    <property type="component" value="Unassembled WGS sequence"/>
</dbReference>
<keyword evidence="2" id="KW-0472">Membrane</keyword>
<protein>
    <submittedName>
        <fullName evidence="3">Uncharacterized protein</fullName>
    </submittedName>
</protein>
<name>A0A9X3N2H9_9ACTN</name>
<feature type="compositionally biased region" description="Acidic residues" evidence="1">
    <location>
        <begin position="137"/>
        <end position="160"/>
    </location>
</feature>
<comment type="caution">
    <text evidence="3">The sequence shown here is derived from an EMBL/GenBank/DDBJ whole genome shotgun (WGS) entry which is preliminary data.</text>
</comment>
<dbReference type="RefSeq" id="WP_270045092.1">
    <property type="nucleotide sequence ID" value="NZ_JAPDOD010000053.1"/>
</dbReference>
<evidence type="ECO:0000313" key="4">
    <source>
        <dbReference type="Proteomes" id="UP001149140"/>
    </source>
</evidence>
<proteinExistence type="predicted"/>